<dbReference type="AlphaFoldDB" id="A0AAV9VGQ2"/>
<accession>A0AAV9VGQ2</accession>
<dbReference type="EMBL" id="JAVHNS010000003">
    <property type="protein sequence ID" value="KAK6360334.1"/>
    <property type="molecule type" value="Genomic_DNA"/>
</dbReference>
<keyword evidence="5" id="KW-1185">Reference proteome</keyword>
<evidence type="ECO:0000313" key="5">
    <source>
        <dbReference type="Proteomes" id="UP001373714"/>
    </source>
</evidence>
<feature type="chain" id="PRO_5043799227" description="Thioredoxin domain-containing protein" evidence="2">
    <location>
        <begin position="23"/>
        <end position="299"/>
    </location>
</feature>
<keyword evidence="2" id="KW-0732">Signal</keyword>
<evidence type="ECO:0000259" key="3">
    <source>
        <dbReference type="PROSITE" id="PS51352"/>
    </source>
</evidence>
<dbReference type="Gene3D" id="3.40.30.10">
    <property type="entry name" value="Glutaredoxin"/>
    <property type="match status" value="1"/>
</dbReference>
<dbReference type="SUPFAM" id="SSF52833">
    <property type="entry name" value="Thioredoxin-like"/>
    <property type="match status" value="1"/>
</dbReference>
<gene>
    <name evidence="4" type="ORF">TWF730_006480</name>
</gene>
<organism evidence="4 5">
    <name type="scientific">Orbilia blumenaviensis</name>
    <dbReference type="NCBI Taxonomy" id="1796055"/>
    <lineage>
        <taxon>Eukaryota</taxon>
        <taxon>Fungi</taxon>
        <taxon>Dikarya</taxon>
        <taxon>Ascomycota</taxon>
        <taxon>Pezizomycotina</taxon>
        <taxon>Orbiliomycetes</taxon>
        <taxon>Orbiliales</taxon>
        <taxon>Orbiliaceae</taxon>
        <taxon>Orbilia</taxon>
    </lineage>
</organism>
<name>A0AAV9VGQ2_9PEZI</name>
<feature type="signal peptide" evidence="2">
    <location>
        <begin position="1"/>
        <end position="22"/>
    </location>
</feature>
<dbReference type="InterPro" id="IPR013766">
    <property type="entry name" value="Thioredoxin_domain"/>
</dbReference>
<evidence type="ECO:0000256" key="1">
    <source>
        <dbReference type="SAM" id="MobiDB-lite"/>
    </source>
</evidence>
<feature type="domain" description="Thioredoxin" evidence="3">
    <location>
        <begin position="49"/>
        <end position="219"/>
    </location>
</feature>
<sequence>MKPSTLLLPLSLTLSSLQFTSAQQEQQQKAPQPPQLPHQQLWDQFQSLLNPGSKPSSSTGEKIVPKPGVVYSIGKDDYRDFLQHNDLDWLVLFTTGPDSCPGCVLYESTFNETVALLSENQNIHFGRVDCDAQAVLCSVFGAWGSRVFHITHSNPPSKSFPGLQDHKTHIRPVPFHRPGSPPSPPPIDEKTGEPIKSANPPPPPPDAVWISEVINDKKWVGFSEWDGMSHPFDGALQIPLYQWWWVVGLFSRVPPMAMMVGIGLFSRFVTSKFTGRVYAQRERQQQVAAAAAAGAKKGN</sequence>
<feature type="region of interest" description="Disordered" evidence="1">
    <location>
        <begin position="171"/>
        <end position="205"/>
    </location>
</feature>
<dbReference type="InterPro" id="IPR036249">
    <property type="entry name" value="Thioredoxin-like_sf"/>
</dbReference>
<proteinExistence type="predicted"/>
<dbReference type="PROSITE" id="PS51352">
    <property type="entry name" value="THIOREDOXIN_2"/>
    <property type="match status" value="1"/>
</dbReference>
<evidence type="ECO:0000256" key="2">
    <source>
        <dbReference type="SAM" id="SignalP"/>
    </source>
</evidence>
<dbReference type="CDD" id="cd02961">
    <property type="entry name" value="PDI_a_family"/>
    <property type="match status" value="1"/>
</dbReference>
<protein>
    <recommendedName>
        <fullName evidence="3">Thioredoxin domain-containing protein</fullName>
    </recommendedName>
</protein>
<reference evidence="4 5" key="1">
    <citation type="submission" date="2019-10" db="EMBL/GenBank/DDBJ databases">
        <authorList>
            <person name="Palmer J.M."/>
        </authorList>
    </citation>
    <scope>NUCLEOTIDE SEQUENCE [LARGE SCALE GENOMIC DNA]</scope>
    <source>
        <strain evidence="4 5">TWF730</strain>
    </source>
</reference>
<evidence type="ECO:0000313" key="4">
    <source>
        <dbReference type="EMBL" id="KAK6360334.1"/>
    </source>
</evidence>
<comment type="caution">
    <text evidence="4">The sequence shown here is derived from an EMBL/GenBank/DDBJ whole genome shotgun (WGS) entry which is preliminary data.</text>
</comment>
<dbReference type="Proteomes" id="UP001373714">
    <property type="component" value="Unassembled WGS sequence"/>
</dbReference>